<keyword evidence="3" id="KW-1185">Reference proteome</keyword>
<dbReference type="OrthoDB" id="9111355at2"/>
<dbReference type="InterPro" id="IPR037523">
    <property type="entry name" value="VOC_core"/>
</dbReference>
<dbReference type="Proteomes" id="UP000000323">
    <property type="component" value="Chromosome 2"/>
</dbReference>
<sequence>MAGKLITRLDHVVVAVRDLAQGIARYREMGFDVRPGGRHEGRGTENAIIRFGLEYIELLSVYDRAEAESAGIGRRTLVEYLEQWDGGLIGWAAATNDIDEVAERLRRLGKSFEGPFAMSRQRPDGTRLSWRLLIPEGTPWRRPWPFVISWDMSDEERLALEAPGDHPNGATRIACLSVVVKDLERTLELYHEALGLVETSVSHVQYMGARKAVYLIGNTRVELLSPTRKGVIAAMLEEHGEGPVGLTLATPNKLFQLRESPVKVRS</sequence>
<reference evidence="3" key="1">
    <citation type="journal article" date="2010" name="Stand. Genomic Sci.">
        <title>Complete genome sequence of 'Thermobaculum terrenum' type strain (YNP1).</title>
        <authorList>
            <person name="Kiss H."/>
            <person name="Cleland D."/>
            <person name="Lapidus A."/>
            <person name="Lucas S."/>
            <person name="Glavina Del Rio T."/>
            <person name="Nolan M."/>
            <person name="Tice H."/>
            <person name="Han C."/>
            <person name="Goodwin L."/>
            <person name="Pitluck S."/>
            <person name="Liolios K."/>
            <person name="Ivanova N."/>
            <person name="Mavromatis K."/>
            <person name="Ovchinnikova G."/>
            <person name="Pati A."/>
            <person name="Chen A."/>
            <person name="Palaniappan K."/>
            <person name="Land M."/>
            <person name="Hauser L."/>
            <person name="Chang Y."/>
            <person name="Jeffries C."/>
            <person name="Lu M."/>
            <person name="Brettin T."/>
            <person name="Detter J."/>
            <person name="Goker M."/>
            <person name="Tindall B."/>
            <person name="Beck B."/>
            <person name="McDermott T."/>
            <person name="Woyke T."/>
            <person name="Bristow J."/>
            <person name="Eisen J."/>
            <person name="Markowitz V."/>
            <person name="Hugenholtz P."/>
            <person name="Kyrpides N."/>
            <person name="Klenk H."/>
            <person name="Cheng J."/>
        </authorList>
    </citation>
    <scope>NUCLEOTIDE SEQUENCE [LARGE SCALE GENOMIC DNA]</scope>
    <source>
        <strain evidence="3">ATCC BAA-798 / YNP1</strain>
    </source>
</reference>
<gene>
    <name evidence="2" type="ordered locus">Tter_2381</name>
</gene>
<accession>D1CHQ7</accession>
<evidence type="ECO:0000259" key="1">
    <source>
        <dbReference type="PROSITE" id="PS51819"/>
    </source>
</evidence>
<dbReference type="KEGG" id="ttr:Tter_2381"/>
<dbReference type="InterPro" id="IPR029068">
    <property type="entry name" value="Glyas_Bleomycin-R_OHBP_Dase"/>
</dbReference>
<evidence type="ECO:0000313" key="3">
    <source>
        <dbReference type="Proteomes" id="UP000000323"/>
    </source>
</evidence>
<organism evidence="2 3">
    <name type="scientific">Thermobaculum terrenum (strain ATCC BAA-798 / CCMEE 7001 / YNP1)</name>
    <dbReference type="NCBI Taxonomy" id="525904"/>
    <lineage>
        <taxon>Bacteria</taxon>
        <taxon>Bacillati</taxon>
        <taxon>Chloroflexota</taxon>
        <taxon>Chloroflexia</taxon>
        <taxon>Candidatus Thermobaculales</taxon>
        <taxon>Candidatus Thermobaculaceae</taxon>
        <taxon>Thermobaculum</taxon>
    </lineage>
</organism>
<dbReference type="SUPFAM" id="SSF54593">
    <property type="entry name" value="Glyoxalase/Bleomycin resistance protein/Dihydroxybiphenyl dioxygenase"/>
    <property type="match status" value="2"/>
</dbReference>
<dbReference type="AlphaFoldDB" id="D1CHQ7"/>
<dbReference type="PANTHER" id="PTHR40265:SF1">
    <property type="entry name" value="GLYOXALASE-LIKE DOMAIN-CONTAINING PROTEIN"/>
    <property type="match status" value="1"/>
</dbReference>
<dbReference type="EMBL" id="CP001826">
    <property type="protein sequence ID" value="ACZ43278.1"/>
    <property type="molecule type" value="Genomic_DNA"/>
</dbReference>
<dbReference type="Pfam" id="PF13468">
    <property type="entry name" value="Glyoxalase_3"/>
    <property type="match status" value="1"/>
</dbReference>
<proteinExistence type="predicted"/>
<dbReference type="InterPro" id="IPR025870">
    <property type="entry name" value="Glyoxalase-like_dom"/>
</dbReference>
<dbReference type="Gene3D" id="3.10.180.10">
    <property type="entry name" value="2,3-Dihydroxybiphenyl 1,2-Dioxygenase, domain 1"/>
    <property type="match status" value="2"/>
</dbReference>
<evidence type="ECO:0000313" key="2">
    <source>
        <dbReference type="EMBL" id="ACZ43278.1"/>
    </source>
</evidence>
<dbReference type="RefSeq" id="WP_012876309.1">
    <property type="nucleotide sequence ID" value="NC_013526.1"/>
</dbReference>
<dbReference type="PANTHER" id="PTHR40265">
    <property type="entry name" value="BLL2707 PROTEIN"/>
    <property type="match status" value="1"/>
</dbReference>
<dbReference type="HOGENOM" id="CLU_072991_1_0_0"/>
<protein>
    <recommendedName>
        <fullName evidence="1">VOC domain-containing protein</fullName>
    </recommendedName>
</protein>
<name>D1CHQ7_THET1</name>
<dbReference type="STRING" id="525904.Tter_2381"/>
<dbReference type="eggNOG" id="COG0346">
    <property type="taxonomic scope" value="Bacteria"/>
</dbReference>
<dbReference type="PROSITE" id="PS51819">
    <property type="entry name" value="VOC"/>
    <property type="match status" value="1"/>
</dbReference>
<feature type="domain" description="VOC" evidence="1">
    <location>
        <begin position="8"/>
        <end position="149"/>
    </location>
</feature>